<dbReference type="InterPro" id="IPR000182">
    <property type="entry name" value="GNAT_dom"/>
</dbReference>
<dbReference type="Pfam" id="PF13302">
    <property type="entry name" value="Acetyltransf_3"/>
    <property type="match status" value="1"/>
</dbReference>
<dbReference type="PANTHER" id="PTHR43328:SF1">
    <property type="entry name" value="N-ACETYLTRANSFERASE DOMAIN-CONTAINING PROTEIN"/>
    <property type="match status" value="1"/>
</dbReference>
<comment type="caution">
    <text evidence="2">The sequence shown here is derived from an EMBL/GenBank/DDBJ whole genome shotgun (WGS) entry which is preliminary data.</text>
</comment>
<dbReference type="Proteomes" id="UP000240572">
    <property type="component" value="Unassembled WGS sequence"/>
</dbReference>
<dbReference type="Gene3D" id="3.40.630.30">
    <property type="match status" value="1"/>
</dbReference>
<organism evidence="2 3">
    <name type="scientific">Taibaiella chishuiensis</name>
    <dbReference type="NCBI Taxonomy" id="1434707"/>
    <lineage>
        <taxon>Bacteria</taxon>
        <taxon>Pseudomonadati</taxon>
        <taxon>Bacteroidota</taxon>
        <taxon>Chitinophagia</taxon>
        <taxon>Chitinophagales</taxon>
        <taxon>Chitinophagaceae</taxon>
        <taxon>Taibaiella</taxon>
    </lineage>
</organism>
<dbReference type="InterPro" id="IPR016181">
    <property type="entry name" value="Acyl_CoA_acyltransferase"/>
</dbReference>
<proteinExistence type="predicted"/>
<evidence type="ECO:0000313" key="2">
    <source>
        <dbReference type="EMBL" id="PSK93582.1"/>
    </source>
</evidence>
<sequence length="157" mass="17649">MDLHLRPSTDTDLAHFFLFQLDPEGRHLAAFTAPDTTDKTAYMAKYTKLLQDPSINNQTILVDGMIVGSIAKFIMEGEAEITYWLAKDCWGKGNATKALHKFLEVEATRPIYGRVAFDNFGSQKVLEKCGFARIGAAKGFAHARQAEIEEFIYKLEK</sequence>
<dbReference type="PROSITE" id="PS51186">
    <property type="entry name" value="GNAT"/>
    <property type="match status" value="1"/>
</dbReference>
<protein>
    <submittedName>
        <fullName evidence="2">RimJ/RimL family protein N-acetyltransferase</fullName>
    </submittedName>
</protein>
<gene>
    <name evidence="2" type="ORF">B0I18_102552</name>
</gene>
<evidence type="ECO:0000259" key="1">
    <source>
        <dbReference type="PROSITE" id="PS51186"/>
    </source>
</evidence>
<dbReference type="PANTHER" id="PTHR43328">
    <property type="entry name" value="ACETYLTRANSFERASE-RELATED"/>
    <property type="match status" value="1"/>
</dbReference>
<dbReference type="AlphaFoldDB" id="A0A2P8D8Q0"/>
<dbReference type="EMBL" id="PYGD01000002">
    <property type="protein sequence ID" value="PSK93582.1"/>
    <property type="molecule type" value="Genomic_DNA"/>
</dbReference>
<dbReference type="GO" id="GO:0016747">
    <property type="term" value="F:acyltransferase activity, transferring groups other than amino-acyl groups"/>
    <property type="evidence" value="ECO:0007669"/>
    <property type="project" value="InterPro"/>
</dbReference>
<name>A0A2P8D8Q0_9BACT</name>
<keyword evidence="2" id="KW-0808">Transferase</keyword>
<reference evidence="2 3" key="1">
    <citation type="submission" date="2018-03" db="EMBL/GenBank/DDBJ databases">
        <title>Genomic Encyclopedia of Type Strains, Phase III (KMG-III): the genomes of soil and plant-associated and newly described type strains.</title>
        <authorList>
            <person name="Whitman W."/>
        </authorList>
    </citation>
    <scope>NUCLEOTIDE SEQUENCE [LARGE SCALE GENOMIC DNA]</scope>
    <source>
        <strain evidence="2 3">CGMCC 1.12700</strain>
    </source>
</reference>
<keyword evidence="3" id="KW-1185">Reference proteome</keyword>
<dbReference type="SUPFAM" id="SSF55729">
    <property type="entry name" value="Acyl-CoA N-acyltransferases (Nat)"/>
    <property type="match status" value="1"/>
</dbReference>
<dbReference type="RefSeq" id="WP_245882081.1">
    <property type="nucleotide sequence ID" value="NZ_PYGD01000002.1"/>
</dbReference>
<accession>A0A2P8D8Q0</accession>
<evidence type="ECO:0000313" key="3">
    <source>
        <dbReference type="Proteomes" id="UP000240572"/>
    </source>
</evidence>
<feature type="domain" description="N-acetyltransferase" evidence="1">
    <location>
        <begin position="3"/>
        <end position="157"/>
    </location>
</feature>